<evidence type="ECO:0000313" key="15">
    <source>
        <dbReference type="EMBL" id="EPD13629.1"/>
    </source>
</evidence>
<feature type="region of interest" description="Disordered" evidence="14">
    <location>
        <begin position="1"/>
        <end position="26"/>
    </location>
</feature>
<evidence type="ECO:0000256" key="3">
    <source>
        <dbReference type="ARBA" id="ARBA00021622"/>
    </source>
</evidence>
<dbReference type="EMBL" id="ASHL01000002">
    <property type="protein sequence ID" value="EPD13629.1"/>
    <property type="molecule type" value="Genomic_DNA"/>
</dbReference>
<evidence type="ECO:0000256" key="14">
    <source>
        <dbReference type="SAM" id="MobiDB-lite"/>
    </source>
</evidence>
<reference evidence="15 16" key="1">
    <citation type="journal article" date="2013" name="Genome Announc.">
        <title>Genome Sequence of the Pyrene- and Fluoranthene-Degrading Bacterium Cycloclasticus sp. Strain PY97M.</title>
        <authorList>
            <person name="Cui Z."/>
            <person name="Xu G."/>
            <person name="Li Q."/>
            <person name="Gao W."/>
            <person name="Zheng L."/>
        </authorList>
    </citation>
    <scope>NUCLEOTIDE SEQUENCE [LARGE SCALE GENOMIC DNA]</scope>
    <source>
        <strain evidence="15 16">PY97M</strain>
    </source>
</reference>
<keyword evidence="15" id="KW-0282">Flagellum</keyword>
<evidence type="ECO:0000256" key="1">
    <source>
        <dbReference type="ARBA" id="ARBA00004651"/>
    </source>
</evidence>
<proteinExistence type="inferred from homology"/>
<evidence type="ECO:0000256" key="7">
    <source>
        <dbReference type="ARBA" id="ARBA00022795"/>
    </source>
</evidence>
<keyword evidence="15" id="KW-0966">Cell projection</keyword>
<evidence type="ECO:0000256" key="2">
    <source>
        <dbReference type="ARBA" id="ARBA00010690"/>
    </source>
</evidence>
<dbReference type="Gene3D" id="3.40.1690.10">
    <property type="entry name" value="secretion proteins EscU"/>
    <property type="match status" value="1"/>
</dbReference>
<evidence type="ECO:0000256" key="12">
    <source>
        <dbReference type="ARBA" id="ARBA00025078"/>
    </source>
</evidence>
<dbReference type="Gene3D" id="6.10.250.2080">
    <property type="match status" value="1"/>
</dbReference>
<comment type="subcellular location">
    <subcellularLocation>
        <location evidence="1">Cell membrane</location>
        <topology evidence="1">Multi-pass membrane protein</topology>
    </subcellularLocation>
</comment>
<comment type="caution">
    <text evidence="15">The sequence shown here is derived from an EMBL/GenBank/DDBJ whole genome shotgun (WGS) entry which is preliminary data.</text>
</comment>
<keyword evidence="5 13" id="KW-1003">Cell membrane</keyword>
<dbReference type="Pfam" id="PF01312">
    <property type="entry name" value="Bac_export_2"/>
    <property type="match status" value="1"/>
</dbReference>
<dbReference type="InterPro" id="IPR006136">
    <property type="entry name" value="FlhB"/>
</dbReference>
<feature type="transmembrane region" description="Helical" evidence="13">
    <location>
        <begin position="33"/>
        <end position="50"/>
    </location>
</feature>
<protein>
    <recommendedName>
        <fullName evidence="3 13">Flagellar biosynthetic protein FlhB</fullName>
    </recommendedName>
</protein>
<accession>A0AB33Z3F7</accession>
<dbReference type="PANTHER" id="PTHR30531:SF12">
    <property type="entry name" value="FLAGELLAR BIOSYNTHETIC PROTEIN FLHB"/>
    <property type="match status" value="1"/>
</dbReference>
<dbReference type="RefSeq" id="WP_015006342.1">
    <property type="nucleotide sequence ID" value="NZ_FQZJ01000001.1"/>
</dbReference>
<dbReference type="AlphaFoldDB" id="A0AB33Z3F7"/>
<evidence type="ECO:0000256" key="4">
    <source>
        <dbReference type="ARBA" id="ARBA00022448"/>
    </source>
</evidence>
<organism evidence="15 16">
    <name type="scientific">Cycloclasticus pugetii</name>
    <dbReference type="NCBI Taxonomy" id="34068"/>
    <lineage>
        <taxon>Bacteria</taxon>
        <taxon>Pseudomonadati</taxon>
        <taxon>Pseudomonadota</taxon>
        <taxon>Gammaproteobacteria</taxon>
        <taxon>Thiotrichales</taxon>
        <taxon>Piscirickettsiaceae</taxon>
        <taxon>Cycloclasticus</taxon>
    </lineage>
</organism>
<dbReference type="PRINTS" id="PR00950">
    <property type="entry name" value="TYPE3IMSPROT"/>
</dbReference>
<name>A0AB33Z3F7_9GAMM</name>
<keyword evidence="16" id="KW-1185">Reference proteome</keyword>
<keyword evidence="7 13" id="KW-1005">Bacterial flagellum biogenesis</keyword>
<feature type="transmembrane region" description="Helical" evidence="13">
    <location>
        <begin position="189"/>
        <end position="214"/>
    </location>
</feature>
<dbReference type="PANTHER" id="PTHR30531">
    <property type="entry name" value="FLAGELLAR BIOSYNTHETIC PROTEIN FLHB"/>
    <property type="match status" value="1"/>
</dbReference>
<comment type="function">
    <text evidence="12 13">Required for formation of the rod structure in the basal body of the flagellar apparatus. Together with FliI and FliH, may constitute the export apparatus of flagellin.</text>
</comment>
<evidence type="ECO:0000256" key="6">
    <source>
        <dbReference type="ARBA" id="ARBA00022692"/>
    </source>
</evidence>
<dbReference type="NCBIfam" id="TIGR00328">
    <property type="entry name" value="flhB"/>
    <property type="match status" value="1"/>
</dbReference>
<dbReference type="GO" id="GO:0005886">
    <property type="term" value="C:plasma membrane"/>
    <property type="evidence" value="ECO:0007669"/>
    <property type="project" value="UniProtKB-SubCell"/>
</dbReference>
<gene>
    <name evidence="13" type="primary">flhB</name>
    <name evidence="15" type="ORF">L196_03811</name>
</gene>
<keyword evidence="9 13" id="KW-1133">Transmembrane helix</keyword>
<keyword evidence="11 13" id="KW-1006">Bacterial flagellum protein export</keyword>
<sequence length="381" mass="42408">MATDNDQEKTEEPTAKREEDARKKGDIARSKELNTVVVLMVGSVMIWMTGERIMKGMWRVMEEAFTIERSTLFDPLASINSLQFAMQEALMFVAPFLAAMVVAALAAPIAMGGWSFSAEAFAPKASKMNPLEGFKRMFAMRSLIELVKSLLKFGLILGIMALLVDIYLREFIYLSQLPLENALLRASDVMTLSFVILCSSLLLVVAIDVPFSLWEYKKKLKMTLQEVKDEMKQTEGRPEVKGKIRQLQQEMSQGRMLEAVPQADVIVTNPTHFAVALKYEEGGSDAPIVVAKGADLIAAKIRNIAVGNGVTLVSAPPLARALFFTTEIDQEVPKGLYLAVAQVLAYVYQLRIATQKRWKKPVAPSDISIPDEYKKYTNNTD</sequence>
<keyword evidence="8 13" id="KW-0653">Protein transport</keyword>
<feature type="transmembrane region" description="Helical" evidence="13">
    <location>
        <begin position="89"/>
        <end position="114"/>
    </location>
</feature>
<dbReference type="GO" id="GO:0044780">
    <property type="term" value="P:bacterial-type flagellum assembly"/>
    <property type="evidence" value="ECO:0007669"/>
    <property type="project" value="InterPro"/>
</dbReference>
<dbReference type="GO" id="GO:0009306">
    <property type="term" value="P:protein secretion"/>
    <property type="evidence" value="ECO:0007669"/>
    <property type="project" value="InterPro"/>
</dbReference>
<comment type="similarity">
    <text evidence="2 13">Belongs to the type III secretion exporter family.</text>
</comment>
<evidence type="ECO:0000313" key="16">
    <source>
        <dbReference type="Proteomes" id="UP000015462"/>
    </source>
</evidence>
<evidence type="ECO:0000256" key="5">
    <source>
        <dbReference type="ARBA" id="ARBA00022475"/>
    </source>
</evidence>
<dbReference type="InterPro" id="IPR029025">
    <property type="entry name" value="T3SS_substrate_exporter_C"/>
</dbReference>
<feature type="transmembrane region" description="Helical" evidence="13">
    <location>
        <begin position="150"/>
        <end position="169"/>
    </location>
</feature>
<evidence type="ECO:0000256" key="8">
    <source>
        <dbReference type="ARBA" id="ARBA00022927"/>
    </source>
</evidence>
<keyword evidence="15" id="KW-0969">Cilium</keyword>
<keyword evidence="6 13" id="KW-0812">Transmembrane</keyword>
<dbReference type="InterPro" id="IPR006135">
    <property type="entry name" value="T3SS_substrate_exporter"/>
</dbReference>
<evidence type="ECO:0000256" key="10">
    <source>
        <dbReference type="ARBA" id="ARBA00023136"/>
    </source>
</evidence>
<keyword evidence="4 13" id="KW-0813">Transport</keyword>
<keyword evidence="10 13" id="KW-0472">Membrane</keyword>
<dbReference type="FunFam" id="3.40.1690.10:FF:000001">
    <property type="entry name" value="Flagellar biosynthetic protein FlhB"/>
    <property type="match status" value="1"/>
</dbReference>
<evidence type="ECO:0000256" key="9">
    <source>
        <dbReference type="ARBA" id="ARBA00022989"/>
    </source>
</evidence>
<evidence type="ECO:0000256" key="11">
    <source>
        <dbReference type="ARBA" id="ARBA00023225"/>
    </source>
</evidence>
<dbReference type="SUPFAM" id="SSF160544">
    <property type="entry name" value="EscU C-terminal domain-like"/>
    <property type="match status" value="1"/>
</dbReference>
<evidence type="ECO:0000256" key="13">
    <source>
        <dbReference type="RuleBase" id="RU364091"/>
    </source>
</evidence>
<dbReference type="Proteomes" id="UP000015462">
    <property type="component" value="Unassembled WGS sequence"/>
</dbReference>